<dbReference type="Gene3D" id="3.30.460.20">
    <property type="entry name" value="CorA soluble domain-like"/>
    <property type="match status" value="1"/>
</dbReference>
<evidence type="ECO:0000256" key="1">
    <source>
        <dbReference type="ARBA" id="ARBA00004141"/>
    </source>
</evidence>
<evidence type="ECO:0000256" key="3">
    <source>
        <dbReference type="ARBA" id="ARBA00022692"/>
    </source>
</evidence>
<keyword evidence="5 6" id="KW-0472">Membrane</keyword>
<keyword evidence="3 6" id="KW-0812">Transmembrane</keyword>
<feature type="transmembrane region" description="Helical" evidence="6">
    <location>
        <begin position="246"/>
        <end position="266"/>
    </location>
</feature>
<dbReference type="HOGENOM" id="CLU_007127_8_0_9"/>
<dbReference type="InterPro" id="IPR047199">
    <property type="entry name" value="CorA-like"/>
</dbReference>
<dbReference type="AlphaFoldDB" id="Q8E5T8"/>
<accession>Q8E5T8</accession>
<dbReference type="Gene3D" id="1.20.58.340">
    <property type="entry name" value="Magnesium transport protein CorA, transmembrane region"/>
    <property type="match status" value="2"/>
</dbReference>
<comment type="similarity">
    <text evidence="2">Belongs to the CorA metal ion transporter (MIT) (TC 1.A.35) family.</text>
</comment>
<dbReference type="InterPro" id="IPR045861">
    <property type="entry name" value="CorA_cytoplasmic_dom"/>
</dbReference>
<dbReference type="RefSeq" id="WP_000634647.1">
    <property type="nucleotide sequence ID" value="NC_004368.1"/>
</dbReference>
<protein>
    <recommendedName>
        <fullName evidence="8">Magnesium transporter CorA family protein</fullName>
    </recommendedName>
</protein>
<gene>
    <name evidence="7" type="ordered locus">gbs0892</name>
</gene>
<evidence type="ECO:0000313" key="7">
    <source>
        <dbReference type="EMBL" id="CAD46536.1"/>
    </source>
</evidence>
<dbReference type="EMBL" id="AL766847">
    <property type="protein sequence ID" value="CAD46536.1"/>
    <property type="molecule type" value="Genomic_DNA"/>
</dbReference>
<dbReference type="InterPro" id="IPR002523">
    <property type="entry name" value="MgTranspt_CorA/ZnTranspt_ZntB"/>
</dbReference>
<proteinExistence type="inferred from homology"/>
<evidence type="ECO:0000256" key="6">
    <source>
        <dbReference type="SAM" id="Phobius"/>
    </source>
</evidence>
<evidence type="ECO:0000256" key="4">
    <source>
        <dbReference type="ARBA" id="ARBA00022989"/>
    </source>
</evidence>
<reference evidence="7" key="1">
    <citation type="journal article" date="2002" name="Mol. Microbiol.">
        <title>Genome sequence of Streptococcus agalactiae, a pathogen causing invasive neonatal disease.</title>
        <authorList>
            <person name="Glaser P."/>
            <person name="Rusniok C."/>
            <person name="Buchrieser C."/>
            <person name="Chevalier F."/>
            <person name="Frangeul L."/>
            <person name="Msadek T."/>
            <person name="Zouine M."/>
            <person name="Couve E."/>
            <person name="Lalioui L."/>
            <person name="Poyart C."/>
            <person name="Trieu-Cuot P."/>
            <person name="Kunst F."/>
        </authorList>
    </citation>
    <scope>NUCLEOTIDE SEQUENCE [LARGE SCALE GENOMIC DNA]</scope>
    <source>
        <strain evidence="7">NEM316</strain>
    </source>
</reference>
<dbReference type="Pfam" id="PF01544">
    <property type="entry name" value="CorA"/>
    <property type="match status" value="1"/>
</dbReference>
<dbReference type="SUPFAM" id="SSF144083">
    <property type="entry name" value="Magnesium transport protein CorA, transmembrane region"/>
    <property type="match status" value="1"/>
</dbReference>
<dbReference type="InterPro" id="IPR045863">
    <property type="entry name" value="CorA_TM1_TM2"/>
</dbReference>
<name>Q8E5T8_STRA3</name>
<dbReference type="PANTHER" id="PTHR47891">
    <property type="entry name" value="TRANSPORTER-RELATED"/>
    <property type="match status" value="1"/>
</dbReference>
<evidence type="ECO:0008006" key="8">
    <source>
        <dbReference type="Google" id="ProtNLM"/>
    </source>
</evidence>
<dbReference type="PANTHER" id="PTHR47891:SF1">
    <property type="entry name" value="CORA-MAGNESIUM AND COBALT TRANSPORTER"/>
    <property type="match status" value="1"/>
</dbReference>
<evidence type="ECO:0000256" key="5">
    <source>
        <dbReference type="ARBA" id="ARBA00023136"/>
    </source>
</evidence>
<dbReference type="Proteomes" id="UP000000823">
    <property type="component" value="Chromosome"/>
</dbReference>
<comment type="subcellular location">
    <subcellularLocation>
        <location evidence="1">Membrane</location>
        <topology evidence="1">Multi-pass membrane protein</topology>
    </subcellularLocation>
</comment>
<dbReference type="eggNOG" id="COG0598">
    <property type="taxonomic scope" value="Bacteria"/>
</dbReference>
<keyword evidence="4 6" id="KW-1133">Transmembrane helix</keyword>
<organism evidence="7">
    <name type="scientific">Streptococcus agalactiae serotype III (strain NEM316)</name>
    <dbReference type="NCBI Taxonomy" id="211110"/>
    <lineage>
        <taxon>Bacteria</taxon>
        <taxon>Bacillati</taxon>
        <taxon>Bacillota</taxon>
        <taxon>Bacilli</taxon>
        <taxon>Lactobacillales</taxon>
        <taxon>Streptococcaceae</taxon>
        <taxon>Streptococcus</taxon>
    </lineage>
</organism>
<dbReference type="GO" id="GO:0046873">
    <property type="term" value="F:metal ion transmembrane transporter activity"/>
    <property type="evidence" value="ECO:0007669"/>
    <property type="project" value="InterPro"/>
</dbReference>
<feature type="transmembrane region" description="Helical" evidence="6">
    <location>
        <begin position="278"/>
        <end position="297"/>
    </location>
</feature>
<dbReference type="CDD" id="cd12827">
    <property type="entry name" value="EcCorA_ZntB-like_u2"/>
    <property type="match status" value="1"/>
</dbReference>
<dbReference type="KEGG" id="san:gbs0892"/>
<dbReference type="GO" id="GO:0016020">
    <property type="term" value="C:membrane"/>
    <property type="evidence" value="ECO:0007669"/>
    <property type="project" value="UniProtKB-SubCell"/>
</dbReference>
<dbReference type="SUPFAM" id="SSF143865">
    <property type="entry name" value="CorA soluble domain-like"/>
    <property type="match status" value="1"/>
</dbReference>
<evidence type="ECO:0000256" key="2">
    <source>
        <dbReference type="ARBA" id="ARBA00009765"/>
    </source>
</evidence>
<sequence>MIVEQKFGNGFTWINIEAEQLRTETSEIQAKYLDSEIITYALDDYERAFMECSHIKGKEVLTIIFNTIDLKQKESYYETVPMTFCLSHDRLITVTRSRNSYMLELLQKYLDRNPDVSPKKFLFAALTLITKQYFNVVSKIDREKDILNRQLREQTTNKRLLAMSDLETGSVYLLTAANQNALVLEQLDVHPSQRFNSEVEKEQLSDALIEAHQLVSMTQLNSQVLSQLSSTFNNVLNNNLNENLTGLNIISINLAIIAAITGFFGMNIPLPLTESRSSWLIVIATSVLLWVIIAQILKRVFIYLSRIG</sequence>